<keyword evidence="6 8" id="KW-0472">Membrane</keyword>
<feature type="transmembrane region" description="Helical" evidence="8">
    <location>
        <begin position="255"/>
        <end position="273"/>
    </location>
</feature>
<dbReference type="PANTHER" id="PTHR23513:SF11">
    <property type="entry name" value="STAPHYLOFERRIN A TRANSPORTER"/>
    <property type="match status" value="1"/>
</dbReference>
<proteinExistence type="predicted"/>
<dbReference type="PANTHER" id="PTHR23513">
    <property type="entry name" value="INTEGRAL MEMBRANE EFFLUX PROTEIN-RELATED"/>
    <property type="match status" value="1"/>
</dbReference>
<keyword evidence="2" id="KW-0813">Transport</keyword>
<evidence type="ECO:0000256" key="8">
    <source>
        <dbReference type="SAM" id="Phobius"/>
    </source>
</evidence>
<dbReference type="GO" id="GO:0022857">
    <property type="term" value="F:transmembrane transporter activity"/>
    <property type="evidence" value="ECO:0007669"/>
    <property type="project" value="InterPro"/>
</dbReference>
<evidence type="ECO:0000313" key="11">
    <source>
        <dbReference type="Proteomes" id="UP000593758"/>
    </source>
</evidence>
<keyword evidence="4 8" id="KW-0812">Transmembrane</keyword>
<feature type="transmembrane region" description="Helical" evidence="8">
    <location>
        <begin position="306"/>
        <end position="330"/>
    </location>
</feature>
<dbReference type="InterPro" id="IPR010290">
    <property type="entry name" value="TM_effector"/>
</dbReference>
<dbReference type="Proteomes" id="UP000593758">
    <property type="component" value="Chromosome"/>
</dbReference>
<name>A0A7M1SNY4_9MICO</name>
<evidence type="ECO:0000256" key="1">
    <source>
        <dbReference type="ARBA" id="ARBA00004651"/>
    </source>
</evidence>
<gene>
    <name evidence="10" type="ORF">IM660_11270</name>
</gene>
<dbReference type="Gene3D" id="1.20.1250.20">
    <property type="entry name" value="MFS general substrate transporter like domains"/>
    <property type="match status" value="1"/>
</dbReference>
<evidence type="ECO:0000256" key="4">
    <source>
        <dbReference type="ARBA" id="ARBA00022692"/>
    </source>
</evidence>
<dbReference type="InterPro" id="IPR020846">
    <property type="entry name" value="MFS_dom"/>
</dbReference>
<dbReference type="KEGG" id="halt:IM660_11270"/>
<evidence type="ECO:0000256" key="2">
    <source>
        <dbReference type="ARBA" id="ARBA00022448"/>
    </source>
</evidence>
<evidence type="ECO:0000256" key="5">
    <source>
        <dbReference type="ARBA" id="ARBA00022989"/>
    </source>
</evidence>
<comment type="subcellular location">
    <subcellularLocation>
        <location evidence="1">Cell membrane</location>
        <topology evidence="1">Multi-pass membrane protein</topology>
    </subcellularLocation>
</comment>
<feature type="transmembrane region" description="Helical" evidence="8">
    <location>
        <begin position="100"/>
        <end position="118"/>
    </location>
</feature>
<dbReference type="InterPro" id="IPR036259">
    <property type="entry name" value="MFS_trans_sf"/>
</dbReference>
<feature type="transmembrane region" description="Helical" evidence="8">
    <location>
        <begin position="163"/>
        <end position="183"/>
    </location>
</feature>
<organism evidence="10 11">
    <name type="scientific">Ruania alkalisoli</name>
    <dbReference type="NCBI Taxonomy" id="2779775"/>
    <lineage>
        <taxon>Bacteria</taxon>
        <taxon>Bacillati</taxon>
        <taxon>Actinomycetota</taxon>
        <taxon>Actinomycetes</taxon>
        <taxon>Micrococcales</taxon>
        <taxon>Ruaniaceae</taxon>
        <taxon>Ruania</taxon>
    </lineage>
</organism>
<feature type="region of interest" description="Disordered" evidence="7">
    <location>
        <begin position="61"/>
        <end position="85"/>
    </location>
</feature>
<evidence type="ECO:0000256" key="6">
    <source>
        <dbReference type="ARBA" id="ARBA00023136"/>
    </source>
</evidence>
<protein>
    <submittedName>
        <fullName evidence="10">MFS transporter</fullName>
    </submittedName>
</protein>
<dbReference type="CDD" id="cd06173">
    <property type="entry name" value="MFS_MefA_like"/>
    <property type="match status" value="1"/>
</dbReference>
<evidence type="ECO:0000313" key="10">
    <source>
        <dbReference type="EMBL" id="QOR69286.1"/>
    </source>
</evidence>
<keyword evidence="5 8" id="KW-1133">Transmembrane helix</keyword>
<evidence type="ECO:0000259" key="9">
    <source>
        <dbReference type="PROSITE" id="PS50850"/>
    </source>
</evidence>
<dbReference type="RefSeq" id="WP_193495564.1">
    <property type="nucleotide sequence ID" value="NZ_CP063169.1"/>
</dbReference>
<feature type="transmembrane region" description="Helical" evidence="8">
    <location>
        <begin position="457"/>
        <end position="479"/>
    </location>
</feature>
<dbReference type="PROSITE" id="PS50850">
    <property type="entry name" value="MFS"/>
    <property type="match status" value="1"/>
</dbReference>
<feature type="transmembrane region" description="Helical" evidence="8">
    <location>
        <begin position="130"/>
        <end position="151"/>
    </location>
</feature>
<dbReference type="AlphaFoldDB" id="A0A7M1SNY4"/>
<feature type="transmembrane region" description="Helical" evidence="8">
    <location>
        <begin position="342"/>
        <end position="361"/>
    </location>
</feature>
<dbReference type="Pfam" id="PF05977">
    <property type="entry name" value="MFS_3"/>
    <property type="match status" value="1"/>
</dbReference>
<keyword evidence="3" id="KW-1003">Cell membrane</keyword>
<accession>A0A7M1SNY4</accession>
<sequence>MTAALRTVELVALIWARPDLLTPFVLEELSVRSAHSAPTATPPADSASPTDAANVLDPRTARTRQCEPAETPRQSEPHRVRPGRKPSSVLAALRVRNYRFYVGSMALTSTCGWAARVVQDWLVLELSGSAALVGLTVALQFAPMLLFGLFGGVLADRYDRRRILTITQSLFGLFTLVLGVLTVIGVVQVWHVLLAAFAGGMTIVVDNPARQAFLHEIAGPEHLRRAISLNTSVFQLGALIGPAFAAGLIALVGNGWAFIANSIACGVAAWFIFSMRRSQMYPAPRVPRAKGQLRAGLQHVRHRPEILWTCVLVGFVALTGVNMATVLAAYADEVVQIGASGYGLLTSTLALGAITGAMLAGRARRLRLRTLVLGAVVLGLLQLVAAAVGSVWLFLVVLYLMGMTCLLYLTRSNTMVQTNADPAMRGRVLSLYVLINMGAQAASGLIIGAVIELGGAHWGLAACAAGPLLGAVVVGIILARRGHLRPVLRRADLHAGRWHAPGVRLDFEPRSGLAHVA</sequence>
<keyword evidence="11" id="KW-1185">Reference proteome</keyword>
<dbReference type="GO" id="GO:0005886">
    <property type="term" value="C:plasma membrane"/>
    <property type="evidence" value="ECO:0007669"/>
    <property type="project" value="UniProtKB-SubCell"/>
</dbReference>
<evidence type="ECO:0000256" key="3">
    <source>
        <dbReference type="ARBA" id="ARBA00022475"/>
    </source>
</evidence>
<feature type="transmembrane region" description="Helical" evidence="8">
    <location>
        <begin position="429"/>
        <end position="451"/>
    </location>
</feature>
<reference evidence="10 11" key="1">
    <citation type="submission" date="2020-10" db="EMBL/GenBank/DDBJ databases">
        <title>Haloactinobacterium sp. RN3S43, a bacterium isolated from saline soil.</title>
        <authorList>
            <person name="Sun J.-Q."/>
        </authorList>
    </citation>
    <scope>NUCLEOTIDE SEQUENCE [LARGE SCALE GENOMIC DNA]</scope>
    <source>
        <strain evidence="10 11">RN3S43</strain>
    </source>
</reference>
<dbReference type="EMBL" id="CP063169">
    <property type="protein sequence ID" value="QOR69286.1"/>
    <property type="molecule type" value="Genomic_DNA"/>
</dbReference>
<feature type="domain" description="Major facilitator superfamily (MFS) profile" evidence="9">
    <location>
        <begin position="89"/>
        <end position="482"/>
    </location>
</feature>
<feature type="transmembrane region" description="Helical" evidence="8">
    <location>
        <begin position="368"/>
        <end position="385"/>
    </location>
</feature>
<evidence type="ECO:0000256" key="7">
    <source>
        <dbReference type="SAM" id="MobiDB-lite"/>
    </source>
</evidence>
<feature type="transmembrane region" description="Helical" evidence="8">
    <location>
        <begin position="391"/>
        <end position="409"/>
    </location>
</feature>
<dbReference type="SUPFAM" id="SSF103473">
    <property type="entry name" value="MFS general substrate transporter"/>
    <property type="match status" value="1"/>
</dbReference>